<dbReference type="AlphaFoldDB" id="A0AAV5VEW4"/>
<accession>A0AAV5VEW4</accession>
<feature type="compositionally biased region" description="Basic and acidic residues" evidence="1">
    <location>
        <begin position="67"/>
        <end position="110"/>
    </location>
</feature>
<sequence>MTLILLMALASLAITVLFCGKKKEIVKETKEVKKPEVRTIPATQYCDCGLPNPGNAHDCPPVSTTSQREKMKEFSEYMNQELDKWKKDQEKKKNEQENMKGEQEKKKDEAADMPMPESDALALVAAIKKGLVRPQKDDESIDDHKTDWG</sequence>
<feature type="region of interest" description="Disordered" evidence="1">
    <location>
        <begin position="130"/>
        <end position="149"/>
    </location>
</feature>
<evidence type="ECO:0000313" key="3">
    <source>
        <dbReference type="EMBL" id="GMT18226.1"/>
    </source>
</evidence>
<reference evidence="3" key="1">
    <citation type="submission" date="2023-10" db="EMBL/GenBank/DDBJ databases">
        <title>Genome assembly of Pristionchus species.</title>
        <authorList>
            <person name="Yoshida K."/>
            <person name="Sommer R.J."/>
        </authorList>
    </citation>
    <scope>NUCLEOTIDE SEQUENCE</scope>
    <source>
        <strain evidence="3">RS5133</strain>
    </source>
</reference>
<keyword evidence="2" id="KW-0732">Signal</keyword>
<name>A0AAV5VEW4_9BILA</name>
<keyword evidence="4" id="KW-1185">Reference proteome</keyword>
<evidence type="ECO:0000313" key="4">
    <source>
        <dbReference type="Proteomes" id="UP001432322"/>
    </source>
</evidence>
<comment type="caution">
    <text evidence="3">The sequence shown here is derived from an EMBL/GenBank/DDBJ whole genome shotgun (WGS) entry which is preliminary data.</text>
</comment>
<dbReference type="Proteomes" id="UP001432322">
    <property type="component" value="Unassembled WGS sequence"/>
</dbReference>
<feature type="non-terminal residue" evidence="3">
    <location>
        <position position="149"/>
    </location>
</feature>
<feature type="signal peptide" evidence="2">
    <location>
        <begin position="1"/>
        <end position="15"/>
    </location>
</feature>
<feature type="chain" id="PRO_5043506987" evidence="2">
    <location>
        <begin position="16"/>
        <end position="149"/>
    </location>
</feature>
<feature type="region of interest" description="Disordered" evidence="1">
    <location>
        <begin position="50"/>
        <end position="122"/>
    </location>
</feature>
<evidence type="ECO:0000256" key="1">
    <source>
        <dbReference type="SAM" id="MobiDB-lite"/>
    </source>
</evidence>
<protein>
    <submittedName>
        <fullName evidence="3">Uncharacterized protein</fullName>
    </submittedName>
</protein>
<feature type="compositionally biased region" description="Basic and acidic residues" evidence="1">
    <location>
        <begin position="134"/>
        <end position="149"/>
    </location>
</feature>
<proteinExistence type="predicted"/>
<gene>
    <name evidence="3" type="ORF">PFISCL1PPCAC_9523</name>
</gene>
<organism evidence="3 4">
    <name type="scientific">Pristionchus fissidentatus</name>
    <dbReference type="NCBI Taxonomy" id="1538716"/>
    <lineage>
        <taxon>Eukaryota</taxon>
        <taxon>Metazoa</taxon>
        <taxon>Ecdysozoa</taxon>
        <taxon>Nematoda</taxon>
        <taxon>Chromadorea</taxon>
        <taxon>Rhabditida</taxon>
        <taxon>Rhabditina</taxon>
        <taxon>Diplogasteromorpha</taxon>
        <taxon>Diplogasteroidea</taxon>
        <taxon>Neodiplogasteridae</taxon>
        <taxon>Pristionchus</taxon>
    </lineage>
</organism>
<dbReference type="EMBL" id="BTSY01000003">
    <property type="protein sequence ID" value="GMT18226.1"/>
    <property type="molecule type" value="Genomic_DNA"/>
</dbReference>
<evidence type="ECO:0000256" key="2">
    <source>
        <dbReference type="SAM" id="SignalP"/>
    </source>
</evidence>